<accession>A0A835CK92</accession>
<sequence length="77" mass="9063">MSKKKVPTPPLNQPQLTNTQALNQFKKYNPPEFDGKFDVQKAEIWLMEMEKIFEILEVTDYQKVILATFTFTDEAEH</sequence>
<evidence type="ECO:0000313" key="1">
    <source>
        <dbReference type="EMBL" id="KAF7844456.1"/>
    </source>
</evidence>
<protein>
    <recommendedName>
        <fullName evidence="3">Gag-protease polyprotein</fullName>
    </recommendedName>
</protein>
<evidence type="ECO:0000313" key="2">
    <source>
        <dbReference type="Proteomes" id="UP000634136"/>
    </source>
</evidence>
<dbReference type="EMBL" id="JAAIUW010000001">
    <property type="protein sequence ID" value="KAF7844456.1"/>
    <property type="molecule type" value="Genomic_DNA"/>
</dbReference>
<dbReference type="OrthoDB" id="1433902at2759"/>
<proteinExistence type="predicted"/>
<name>A0A835CK92_9FABA</name>
<reference evidence="1" key="1">
    <citation type="submission" date="2020-09" db="EMBL/GenBank/DDBJ databases">
        <title>Genome-Enabled Discovery of Anthraquinone Biosynthesis in Senna tora.</title>
        <authorList>
            <person name="Kang S.-H."/>
            <person name="Pandey R.P."/>
            <person name="Lee C.-M."/>
            <person name="Sim J.-S."/>
            <person name="Jeong J.-T."/>
            <person name="Choi B.-S."/>
            <person name="Jung M."/>
            <person name="Ginzburg D."/>
            <person name="Zhao K."/>
            <person name="Won S.Y."/>
            <person name="Oh T.-J."/>
            <person name="Yu Y."/>
            <person name="Kim N.-H."/>
            <person name="Lee O.R."/>
            <person name="Lee T.-H."/>
            <person name="Bashyal P."/>
            <person name="Kim T.-S."/>
            <person name="Lee W.-H."/>
            <person name="Kawkins C."/>
            <person name="Kim C.-K."/>
            <person name="Kim J.S."/>
            <person name="Ahn B.O."/>
            <person name="Rhee S.Y."/>
            <person name="Sohng J.K."/>
        </authorList>
    </citation>
    <scope>NUCLEOTIDE SEQUENCE</scope>
    <source>
        <tissue evidence="1">Leaf</tissue>
    </source>
</reference>
<evidence type="ECO:0008006" key="3">
    <source>
        <dbReference type="Google" id="ProtNLM"/>
    </source>
</evidence>
<dbReference type="Proteomes" id="UP000634136">
    <property type="component" value="Unassembled WGS sequence"/>
</dbReference>
<organism evidence="1 2">
    <name type="scientific">Senna tora</name>
    <dbReference type="NCBI Taxonomy" id="362788"/>
    <lineage>
        <taxon>Eukaryota</taxon>
        <taxon>Viridiplantae</taxon>
        <taxon>Streptophyta</taxon>
        <taxon>Embryophyta</taxon>
        <taxon>Tracheophyta</taxon>
        <taxon>Spermatophyta</taxon>
        <taxon>Magnoliopsida</taxon>
        <taxon>eudicotyledons</taxon>
        <taxon>Gunneridae</taxon>
        <taxon>Pentapetalae</taxon>
        <taxon>rosids</taxon>
        <taxon>fabids</taxon>
        <taxon>Fabales</taxon>
        <taxon>Fabaceae</taxon>
        <taxon>Caesalpinioideae</taxon>
        <taxon>Cassia clade</taxon>
        <taxon>Senna</taxon>
    </lineage>
</organism>
<keyword evidence="2" id="KW-1185">Reference proteome</keyword>
<gene>
    <name evidence="1" type="ORF">G2W53_001361</name>
</gene>
<comment type="caution">
    <text evidence="1">The sequence shown here is derived from an EMBL/GenBank/DDBJ whole genome shotgun (WGS) entry which is preliminary data.</text>
</comment>
<dbReference type="AlphaFoldDB" id="A0A835CK92"/>